<organism evidence="1 2">
    <name type="scientific">Candidatus Jorgensenbacteria bacterium RIFCSPLOWO2_12_FULL_42_11</name>
    <dbReference type="NCBI Taxonomy" id="1798473"/>
    <lineage>
        <taxon>Bacteria</taxon>
        <taxon>Candidatus Joergenseniibacteriota</taxon>
    </lineage>
</organism>
<accession>A0A1F6C3H9</accession>
<dbReference type="Proteomes" id="UP000176633">
    <property type="component" value="Unassembled WGS sequence"/>
</dbReference>
<evidence type="ECO:0000313" key="1">
    <source>
        <dbReference type="EMBL" id="OGG43618.1"/>
    </source>
</evidence>
<evidence type="ECO:0000313" key="2">
    <source>
        <dbReference type="Proteomes" id="UP000176633"/>
    </source>
</evidence>
<comment type="caution">
    <text evidence="1">The sequence shown here is derived from an EMBL/GenBank/DDBJ whole genome shotgun (WGS) entry which is preliminary data.</text>
</comment>
<gene>
    <name evidence="1" type="ORF">A3G50_00895</name>
</gene>
<name>A0A1F6C3H9_9BACT</name>
<proteinExistence type="predicted"/>
<reference evidence="1 2" key="1">
    <citation type="journal article" date="2016" name="Nat. Commun.">
        <title>Thousands of microbial genomes shed light on interconnected biogeochemical processes in an aquifer system.</title>
        <authorList>
            <person name="Anantharaman K."/>
            <person name="Brown C.T."/>
            <person name="Hug L.A."/>
            <person name="Sharon I."/>
            <person name="Castelle C.J."/>
            <person name="Probst A.J."/>
            <person name="Thomas B.C."/>
            <person name="Singh A."/>
            <person name="Wilkins M.J."/>
            <person name="Karaoz U."/>
            <person name="Brodie E.L."/>
            <person name="Williams K.H."/>
            <person name="Hubbard S.S."/>
            <person name="Banfield J.F."/>
        </authorList>
    </citation>
    <scope>NUCLEOTIDE SEQUENCE [LARGE SCALE GENOMIC DNA]</scope>
</reference>
<protein>
    <recommendedName>
        <fullName evidence="3">Transglutaminase-like domain-containing protein</fullName>
    </recommendedName>
</protein>
<evidence type="ECO:0008006" key="3">
    <source>
        <dbReference type="Google" id="ProtNLM"/>
    </source>
</evidence>
<dbReference type="EMBL" id="MFKM01000009">
    <property type="protein sequence ID" value="OGG43618.1"/>
    <property type="molecule type" value="Genomic_DNA"/>
</dbReference>
<dbReference type="STRING" id="1798473.A3G50_00895"/>
<dbReference type="AlphaFoldDB" id="A0A1F6C3H9"/>
<sequence>MAKEDGKTSISSQIEPNDFVRKSLDEWKMSLVSTSEDLVALRNKMFSVLTFRPYDDETKEAEKQIRWRRTGSQVLEDGFVYQGKACTDLVVTFLTFARAGGVKGTRFVKLKNNNTGMVHSVGEFELVDGWYTFDVANRTSTPLKGEIKEDVPWGGLPNGPYLLWKKGRDSWDLGLTEFDSIEKIKI</sequence>